<dbReference type="GO" id="GO:0016791">
    <property type="term" value="F:phosphatase activity"/>
    <property type="evidence" value="ECO:0007669"/>
    <property type="project" value="TreeGrafter"/>
</dbReference>
<dbReference type="SUPFAM" id="SSF55781">
    <property type="entry name" value="GAF domain-like"/>
    <property type="match status" value="1"/>
</dbReference>
<dbReference type="Pfam" id="PF13581">
    <property type="entry name" value="HATPase_c_2"/>
    <property type="match status" value="1"/>
</dbReference>
<accession>A0A2S6IEL5</accession>
<dbReference type="PANTHER" id="PTHR43156">
    <property type="entry name" value="STAGE II SPORULATION PROTEIN E-RELATED"/>
    <property type="match status" value="1"/>
</dbReference>
<dbReference type="SUPFAM" id="SSF55874">
    <property type="entry name" value="ATPase domain of HSP90 chaperone/DNA topoisomerase II/histidine kinase"/>
    <property type="match status" value="1"/>
</dbReference>
<dbReference type="EMBL" id="PTJD01000013">
    <property type="protein sequence ID" value="PPK92665.1"/>
    <property type="molecule type" value="Genomic_DNA"/>
</dbReference>
<proteinExistence type="predicted"/>
<dbReference type="SUPFAM" id="SSF55785">
    <property type="entry name" value="PYP-like sensor domain (PAS domain)"/>
    <property type="match status" value="1"/>
</dbReference>
<feature type="domain" description="PAS" evidence="3">
    <location>
        <begin position="5"/>
        <end position="53"/>
    </location>
</feature>
<evidence type="ECO:0000259" key="3">
    <source>
        <dbReference type="PROSITE" id="PS50112"/>
    </source>
</evidence>
<dbReference type="Gene3D" id="3.30.450.40">
    <property type="match status" value="1"/>
</dbReference>
<dbReference type="InterPro" id="IPR013656">
    <property type="entry name" value="PAS_4"/>
</dbReference>
<dbReference type="PANTHER" id="PTHR43156:SF2">
    <property type="entry name" value="STAGE II SPORULATION PROTEIN E"/>
    <property type="match status" value="1"/>
</dbReference>
<protein>
    <submittedName>
        <fullName evidence="4">PAS domain-containing protein</fullName>
    </submittedName>
</protein>
<evidence type="ECO:0000256" key="2">
    <source>
        <dbReference type="SAM" id="MobiDB-lite"/>
    </source>
</evidence>
<dbReference type="Proteomes" id="UP000239485">
    <property type="component" value="Unassembled WGS sequence"/>
</dbReference>
<dbReference type="InterPro" id="IPR052016">
    <property type="entry name" value="Bact_Sigma-Reg"/>
</dbReference>
<keyword evidence="5" id="KW-1185">Reference proteome</keyword>
<feature type="region of interest" description="Disordered" evidence="2">
    <location>
        <begin position="628"/>
        <end position="651"/>
    </location>
</feature>
<dbReference type="InterPro" id="IPR003594">
    <property type="entry name" value="HATPase_dom"/>
</dbReference>
<dbReference type="Gene3D" id="3.30.565.10">
    <property type="entry name" value="Histidine kinase-like ATPase, C-terminal domain"/>
    <property type="match status" value="1"/>
</dbReference>
<dbReference type="InterPro" id="IPR029016">
    <property type="entry name" value="GAF-like_dom_sf"/>
</dbReference>
<sequence>MAGAGDVDFAAAFEATPTPSLILDRDAVIVAVNSAALRAVARTRSDLIGRSIFDTFPDNPEDPDALGSTNFKASLDRVLQTARPDTMALQKYDVPAPGGGFLRRWWSPVNIPLLDESGQVRWMLHRSEEVTSYVDERLQATTAVEADIEADADDDAVAGRAAEPVAGSALRTARADLQRAESDLYLRGQELGAALRTARRWAEQQAGLVDIAHSLGEAQDEDAVLKVIARHSTSLLGASGSGLCLREPDDAHVRFLITDTIAADVRAAVQLLPRDHPLPIVHTAATGEAHFHEDLAATVARFPEAEELYTAADTQASASAPLRGHGRLLGSLAMAFSQPRTWTQQDRDLVNAFAALITQALERLAARDGERAASATAARFSETLQRSMLTAPPQADYLQVVVRYAPAAAESQVGGDWYDAYRTPGGSTSLVIGDVAGHDQNAAATMGQLRNLLRGIDHATGEPPAGVLSALDRAAHDLGVNALATVILARVEQPAQHLAAGTRVLRWSNAGHPPPLLLQPGAAPRFLDAKIDLMVGIDPHTARTDHEVVLVPGATVLFYTDGLIERRDASLDEGLQWLAGAARELNHGTPEELVDGLLELVGLQVEDDVALLALYAHPEDALRPAEAGANLDPRHEPTLSSAGPADDAGPQTATVVDVRDVDDHCEREQDDLSDTVLLLDPDPAAVRQARTFVHDYCCHLQTSEDICDTLTLLVSEVVTNAISHGRSQARLQVSSTPSTMRVEVSDDDSRLPVLAPADPDALGGRGLAMVDLLASAWGVREEAIGKTVWVELHA</sequence>
<dbReference type="Pfam" id="PF08448">
    <property type="entry name" value="PAS_4"/>
    <property type="match status" value="1"/>
</dbReference>
<dbReference type="Pfam" id="PF07228">
    <property type="entry name" value="SpoIIE"/>
    <property type="match status" value="1"/>
</dbReference>
<gene>
    <name evidence="4" type="ORF">CLV92_11394</name>
</gene>
<dbReference type="SMART" id="SM00331">
    <property type="entry name" value="PP2C_SIG"/>
    <property type="match status" value="1"/>
</dbReference>
<dbReference type="Pfam" id="PF01590">
    <property type="entry name" value="GAF"/>
    <property type="match status" value="1"/>
</dbReference>
<keyword evidence="1" id="KW-0378">Hydrolase</keyword>
<name>A0A2S6IEL5_9ACTN</name>
<dbReference type="Gene3D" id="3.60.40.10">
    <property type="entry name" value="PPM-type phosphatase domain"/>
    <property type="match status" value="1"/>
</dbReference>
<dbReference type="CDD" id="cd00130">
    <property type="entry name" value="PAS"/>
    <property type="match status" value="1"/>
</dbReference>
<dbReference type="InterPro" id="IPR000014">
    <property type="entry name" value="PAS"/>
</dbReference>
<evidence type="ECO:0000313" key="4">
    <source>
        <dbReference type="EMBL" id="PPK92665.1"/>
    </source>
</evidence>
<dbReference type="InterPro" id="IPR001932">
    <property type="entry name" value="PPM-type_phosphatase-like_dom"/>
</dbReference>
<dbReference type="Gene3D" id="3.30.450.20">
    <property type="entry name" value="PAS domain"/>
    <property type="match status" value="1"/>
</dbReference>
<dbReference type="CDD" id="cd16936">
    <property type="entry name" value="HATPase_RsbW-like"/>
    <property type="match status" value="1"/>
</dbReference>
<dbReference type="SMART" id="SM00091">
    <property type="entry name" value="PAS"/>
    <property type="match status" value="1"/>
</dbReference>
<evidence type="ECO:0000256" key="1">
    <source>
        <dbReference type="ARBA" id="ARBA00022801"/>
    </source>
</evidence>
<organism evidence="4 5">
    <name type="scientific">Kineococcus xinjiangensis</name>
    <dbReference type="NCBI Taxonomy" id="512762"/>
    <lineage>
        <taxon>Bacteria</taxon>
        <taxon>Bacillati</taxon>
        <taxon>Actinomycetota</taxon>
        <taxon>Actinomycetes</taxon>
        <taxon>Kineosporiales</taxon>
        <taxon>Kineosporiaceae</taxon>
        <taxon>Kineococcus</taxon>
    </lineage>
</organism>
<dbReference type="InterPro" id="IPR036457">
    <property type="entry name" value="PPM-type-like_dom_sf"/>
</dbReference>
<dbReference type="InterPro" id="IPR003018">
    <property type="entry name" value="GAF"/>
</dbReference>
<reference evidence="4 5" key="1">
    <citation type="submission" date="2018-02" db="EMBL/GenBank/DDBJ databases">
        <title>Genomic Encyclopedia of Archaeal and Bacterial Type Strains, Phase II (KMG-II): from individual species to whole genera.</title>
        <authorList>
            <person name="Goeker M."/>
        </authorList>
    </citation>
    <scope>NUCLEOTIDE SEQUENCE [LARGE SCALE GENOMIC DNA]</scope>
    <source>
        <strain evidence="4 5">DSM 22857</strain>
    </source>
</reference>
<evidence type="ECO:0000313" key="5">
    <source>
        <dbReference type="Proteomes" id="UP000239485"/>
    </source>
</evidence>
<dbReference type="InterPro" id="IPR035965">
    <property type="entry name" value="PAS-like_dom_sf"/>
</dbReference>
<comment type="caution">
    <text evidence="4">The sequence shown here is derived from an EMBL/GenBank/DDBJ whole genome shotgun (WGS) entry which is preliminary data.</text>
</comment>
<dbReference type="InterPro" id="IPR036890">
    <property type="entry name" value="HATPase_C_sf"/>
</dbReference>
<dbReference type="PROSITE" id="PS50112">
    <property type="entry name" value="PAS"/>
    <property type="match status" value="1"/>
</dbReference>
<dbReference type="SMART" id="SM00065">
    <property type="entry name" value="GAF"/>
    <property type="match status" value="1"/>
</dbReference>
<dbReference type="AlphaFoldDB" id="A0A2S6IEL5"/>